<dbReference type="UniPathway" id="UPA00048">
    <property type="reaction ID" value="UER00072"/>
</dbReference>
<organism evidence="18 19">
    <name type="scientific">Candidatus Gottesmanbacteria bacterium RIFCSPLOWO2_01_FULL_39_12b</name>
    <dbReference type="NCBI Taxonomy" id="1798388"/>
    <lineage>
        <taxon>Bacteria</taxon>
        <taxon>Candidatus Gottesmaniibacteriota</taxon>
    </lineage>
</organism>
<dbReference type="InterPro" id="IPR004429">
    <property type="entry name" value="Isopropylmalate_DH"/>
</dbReference>
<evidence type="ECO:0000256" key="16">
    <source>
        <dbReference type="RuleBase" id="RU004445"/>
    </source>
</evidence>
<feature type="domain" description="Isopropylmalate dehydrogenase-like" evidence="17">
    <location>
        <begin position="4"/>
        <end position="353"/>
    </location>
</feature>
<evidence type="ECO:0000259" key="17">
    <source>
        <dbReference type="SMART" id="SM01329"/>
    </source>
</evidence>
<evidence type="ECO:0000256" key="10">
    <source>
        <dbReference type="ARBA" id="ARBA00022723"/>
    </source>
</evidence>
<feature type="binding site" evidence="15">
    <location>
        <position position="246"/>
    </location>
    <ligand>
        <name>Mg(2+)</name>
        <dbReference type="ChEBI" id="CHEBI:18420"/>
    </ligand>
</feature>
<evidence type="ECO:0000256" key="4">
    <source>
        <dbReference type="ARBA" id="ARBA00004762"/>
    </source>
</evidence>
<dbReference type="InterPro" id="IPR024084">
    <property type="entry name" value="IsoPropMal-DH-like_dom"/>
</dbReference>
<sequence>MKKTIAVLPGDGVGPEVIEEAIKILKNIAKVFGHEFMFEYGLIGACAIEKNGNPLPDETLVSCKKSDAVLFGAIGHPKYDLDPKAIIRPEQGLLQLRKKLGLYANLRPLKIFPELVNSSPLKREKVFCVDLIVVRELTGGIYFGTPQKRINKGNTAIDTCIYSRKEIIRIAKVAFELAIKRRKKVTSVDKANVLETSRLWRETVSDVSNQYPTIELHHMFVDNAAMQLIKNPSQFDVILTENMFGDILTDESSVLAGSIGLLPSASIGEKNALYEPIHGSYHKNAGKNIANPIATILSAAMMLRFSFKMEIEARTIGNAVQQVIKRGFRTADIADQNTQKEKILGTKEMGERITGLIKPL</sequence>
<comment type="function">
    <text evidence="15 16">Catalyzes the oxidation of 3-carboxy-2-hydroxy-4-methylpentanoate (3-isopropylmalate) to 3-carboxy-4-methyl-2-oxopentanoate. The product decarboxylates to 4-methyl-2 oxopentanoate.</text>
</comment>
<keyword evidence="13 15" id="KW-0520">NAD</keyword>
<dbReference type="Gene3D" id="3.40.718.10">
    <property type="entry name" value="Isopropylmalate Dehydrogenase"/>
    <property type="match status" value="1"/>
</dbReference>
<gene>
    <name evidence="15" type="primary">leuB</name>
    <name evidence="18" type="ORF">A2960_03520</name>
</gene>
<evidence type="ECO:0000256" key="15">
    <source>
        <dbReference type="HAMAP-Rule" id="MF_01033"/>
    </source>
</evidence>
<keyword evidence="12 15" id="KW-0560">Oxidoreductase</keyword>
<dbReference type="AlphaFoldDB" id="A0A1F6APJ8"/>
<evidence type="ECO:0000313" key="19">
    <source>
        <dbReference type="Proteomes" id="UP000176609"/>
    </source>
</evidence>
<keyword evidence="9 15" id="KW-0028">Amino-acid biosynthesis</keyword>
<dbReference type="GO" id="GO:0009098">
    <property type="term" value="P:L-leucine biosynthetic process"/>
    <property type="evidence" value="ECO:0007669"/>
    <property type="project" value="UniProtKB-UniRule"/>
</dbReference>
<evidence type="ECO:0000256" key="1">
    <source>
        <dbReference type="ARBA" id="ARBA00000624"/>
    </source>
</evidence>
<comment type="similarity">
    <text evidence="5 15">Belongs to the isocitrate and isopropylmalate dehydrogenases family. LeuB type 1 subfamily.</text>
</comment>
<dbReference type="PROSITE" id="PS00470">
    <property type="entry name" value="IDH_IMDH"/>
    <property type="match status" value="1"/>
</dbReference>
<dbReference type="NCBIfam" id="TIGR00169">
    <property type="entry name" value="leuB"/>
    <property type="match status" value="1"/>
</dbReference>
<dbReference type="HAMAP" id="MF_01033">
    <property type="entry name" value="LeuB_type1"/>
    <property type="match status" value="1"/>
</dbReference>
<reference evidence="18 19" key="1">
    <citation type="journal article" date="2016" name="Nat. Commun.">
        <title>Thousands of microbial genomes shed light on interconnected biogeochemical processes in an aquifer system.</title>
        <authorList>
            <person name="Anantharaman K."/>
            <person name="Brown C.T."/>
            <person name="Hug L.A."/>
            <person name="Sharon I."/>
            <person name="Castelle C.J."/>
            <person name="Probst A.J."/>
            <person name="Thomas B.C."/>
            <person name="Singh A."/>
            <person name="Wilkins M.J."/>
            <person name="Karaoz U."/>
            <person name="Brodie E.L."/>
            <person name="Williams K.H."/>
            <person name="Hubbard S.S."/>
            <person name="Banfield J.F."/>
        </authorList>
    </citation>
    <scope>NUCLEOTIDE SEQUENCE [LARGE SCALE GENOMIC DNA]</scope>
</reference>
<dbReference type="InterPro" id="IPR019818">
    <property type="entry name" value="IsoCit/isopropylmalate_DH_CS"/>
</dbReference>
<evidence type="ECO:0000256" key="3">
    <source>
        <dbReference type="ARBA" id="ARBA00004496"/>
    </source>
</evidence>
<feature type="binding site" evidence="15">
    <location>
        <position position="222"/>
    </location>
    <ligand>
        <name>substrate</name>
    </ligand>
</feature>
<evidence type="ECO:0000256" key="2">
    <source>
        <dbReference type="ARBA" id="ARBA00001936"/>
    </source>
</evidence>
<keyword evidence="11 15" id="KW-0460">Magnesium</keyword>
<evidence type="ECO:0000256" key="14">
    <source>
        <dbReference type="ARBA" id="ARBA00023304"/>
    </source>
</evidence>
<dbReference type="EMBL" id="MFJR01000010">
    <property type="protein sequence ID" value="OGG26403.1"/>
    <property type="molecule type" value="Genomic_DNA"/>
</dbReference>
<feature type="binding site" evidence="15">
    <location>
        <position position="97"/>
    </location>
    <ligand>
        <name>substrate</name>
    </ligand>
</feature>
<dbReference type="Pfam" id="PF00180">
    <property type="entry name" value="Iso_dh"/>
    <property type="match status" value="1"/>
</dbReference>
<protein>
    <recommendedName>
        <fullName evidence="15">3-isopropylmalate dehydrogenase</fullName>
        <ecNumber evidence="15">1.1.1.85</ecNumber>
    </recommendedName>
    <alternativeName>
        <fullName evidence="15">3-IPM-DH</fullName>
    </alternativeName>
    <alternativeName>
        <fullName evidence="15">Beta-IPM dehydrogenase</fullName>
        <shortName evidence="15">IMDH</shortName>
    </alternativeName>
</protein>
<dbReference type="EC" id="1.1.1.85" evidence="15"/>
<evidence type="ECO:0000256" key="13">
    <source>
        <dbReference type="ARBA" id="ARBA00023027"/>
    </source>
</evidence>
<comment type="catalytic activity">
    <reaction evidence="1 15 16">
        <text>(2R,3S)-3-isopropylmalate + NAD(+) = 4-methyl-2-oxopentanoate + CO2 + NADH</text>
        <dbReference type="Rhea" id="RHEA:32271"/>
        <dbReference type="ChEBI" id="CHEBI:16526"/>
        <dbReference type="ChEBI" id="CHEBI:17865"/>
        <dbReference type="ChEBI" id="CHEBI:35121"/>
        <dbReference type="ChEBI" id="CHEBI:57540"/>
        <dbReference type="ChEBI" id="CHEBI:57945"/>
        <dbReference type="EC" id="1.1.1.85"/>
    </reaction>
</comment>
<dbReference type="PANTHER" id="PTHR42979:SF1">
    <property type="entry name" value="3-ISOPROPYLMALATE DEHYDROGENASE"/>
    <property type="match status" value="1"/>
</dbReference>
<name>A0A1F6APJ8_9BACT</name>
<keyword evidence="14 15" id="KW-0100">Branched-chain amino acid biosynthesis</keyword>
<dbReference type="SMART" id="SM01329">
    <property type="entry name" value="Iso_dh"/>
    <property type="match status" value="1"/>
</dbReference>
<evidence type="ECO:0000313" key="18">
    <source>
        <dbReference type="EMBL" id="OGG26403.1"/>
    </source>
</evidence>
<comment type="cofactor">
    <cofactor evidence="2">
        <name>Mn(2+)</name>
        <dbReference type="ChEBI" id="CHEBI:29035"/>
    </cofactor>
</comment>
<comment type="caution">
    <text evidence="15">Lacks conserved residue(s) required for the propagation of feature annotation.</text>
</comment>
<keyword evidence="15" id="KW-0464">Manganese</keyword>
<evidence type="ECO:0000256" key="7">
    <source>
        <dbReference type="ARBA" id="ARBA00022430"/>
    </source>
</evidence>
<feature type="site" description="Important for catalysis" evidence="15">
    <location>
        <position position="190"/>
    </location>
</feature>
<dbReference type="GO" id="GO:0005829">
    <property type="term" value="C:cytosol"/>
    <property type="evidence" value="ECO:0007669"/>
    <property type="project" value="TreeGrafter"/>
</dbReference>
<feature type="binding site" evidence="15">
    <location>
        <position position="107"/>
    </location>
    <ligand>
        <name>substrate</name>
    </ligand>
</feature>
<dbReference type="FunFam" id="3.40.718.10:FF:000028">
    <property type="entry name" value="3-isopropylmalate dehydrogenase"/>
    <property type="match status" value="1"/>
</dbReference>
<keyword evidence="8 15" id="KW-0963">Cytoplasm</keyword>
<comment type="subunit">
    <text evidence="6 15 16">Homodimer.</text>
</comment>
<dbReference type="GO" id="GO:0003862">
    <property type="term" value="F:3-isopropylmalate dehydrogenase activity"/>
    <property type="evidence" value="ECO:0007669"/>
    <property type="project" value="UniProtKB-UniRule"/>
</dbReference>
<evidence type="ECO:0000256" key="11">
    <source>
        <dbReference type="ARBA" id="ARBA00022842"/>
    </source>
</evidence>
<evidence type="ECO:0000256" key="6">
    <source>
        <dbReference type="ARBA" id="ARBA00011738"/>
    </source>
</evidence>
<dbReference type="PANTHER" id="PTHR42979">
    <property type="entry name" value="3-ISOPROPYLMALATE DEHYDROGENASE"/>
    <property type="match status" value="1"/>
</dbReference>
<feature type="site" description="Important for catalysis" evidence="15">
    <location>
        <position position="142"/>
    </location>
</feature>
<keyword evidence="7 15" id="KW-0432">Leucine biosynthesis</keyword>
<evidence type="ECO:0000256" key="8">
    <source>
        <dbReference type="ARBA" id="ARBA00022490"/>
    </source>
</evidence>
<evidence type="ECO:0000256" key="5">
    <source>
        <dbReference type="ARBA" id="ARBA00008319"/>
    </source>
</evidence>
<feature type="binding site" evidence="15">
    <location>
        <position position="222"/>
    </location>
    <ligand>
        <name>Mg(2+)</name>
        <dbReference type="ChEBI" id="CHEBI:18420"/>
    </ligand>
</feature>
<accession>A0A1F6APJ8</accession>
<comment type="subcellular location">
    <subcellularLocation>
        <location evidence="3 15">Cytoplasm</location>
    </subcellularLocation>
</comment>
<feature type="binding site" evidence="15">
    <location>
        <position position="250"/>
    </location>
    <ligand>
        <name>Mg(2+)</name>
        <dbReference type="ChEBI" id="CHEBI:18420"/>
    </ligand>
</feature>
<keyword evidence="10 15" id="KW-0479">Metal-binding</keyword>
<dbReference type="Proteomes" id="UP000176609">
    <property type="component" value="Unassembled WGS sequence"/>
</dbReference>
<proteinExistence type="inferred from homology"/>
<dbReference type="GO" id="GO:0000287">
    <property type="term" value="F:magnesium ion binding"/>
    <property type="evidence" value="ECO:0007669"/>
    <property type="project" value="InterPro"/>
</dbReference>
<feature type="binding site" evidence="15">
    <location>
        <position position="135"/>
    </location>
    <ligand>
        <name>substrate</name>
    </ligand>
</feature>
<comment type="cofactor">
    <cofactor evidence="15 16">
        <name>Mg(2+)</name>
        <dbReference type="ChEBI" id="CHEBI:18420"/>
    </cofactor>
    <cofactor evidence="15 16">
        <name>Mn(2+)</name>
        <dbReference type="ChEBI" id="CHEBI:29035"/>
    </cofactor>
    <text evidence="15 16">Binds 1 Mg(2+) or Mn(2+) ion per subunit.</text>
</comment>
<evidence type="ECO:0000256" key="12">
    <source>
        <dbReference type="ARBA" id="ARBA00023002"/>
    </source>
</evidence>
<evidence type="ECO:0000256" key="9">
    <source>
        <dbReference type="ARBA" id="ARBA00022605"/>
    </source>
</evidence>
<comment type="caution">
    <text evidence="18">The sequence shown here is derived from an EMBL/GenBank/DDBJ whole genome shotgun (WGS) entry which is preliminary data.</text>
</comment>
<dbReference type="GO" id="GO:0051287">
    <property type="term" value="F:NAD binding"/>
    <property type="evidence" value="ECO:0007669"/>
    <property type="project" value="InterPro"/>
</dbReference>
<dbReference type="SUPFAM" id="SSF53659">
    <property type="entry name" value="Isocitrate/Isopropylmalate dehydrogenase-like"/>
    <property type="match status" value="1"/>
</dbReference>
<comment type="pathway">
    <text evidence="4 15 16">Amino-acid biosynthesis; L-leucine biosynthesis; L-leucine from 3-methyl-2-oxobutanoate: step 3/4.</text>
</comment>